<sequence>MSVESSSAEALGLAVLQNLQHSFEAAKSLADRALAQLAPAEWLHEPAPGSNSAAVIVQHVAGNLRSRFTDFLSTDGEKPTRQREREFDAPASAAAIPALQTEWDAAWIILFDTLAGLEPADLLRTVTIRHEPHTVLQALQRQVAHYSNHAGQLVQLAKLIRGNEFVSLSIPRGHSDQFNQQMQAAASK</sequence>
<dbReference type="Pfam" id="PF07609">
    <property type="entry name" value="DUF1572"/>
    <property type="match status" value="1"/>
</dbReference>
<proteinExistence type="predicted"/>
<dbReference type="Gene3D" id="1.20.120.450">
    <property type="entry name" value="dinb family like domain"/>
    <property type="match status" value="1"/>
</dbReference>
<dbReference type="InterPro" id="IPR011466">
    <property type="entry name" value="DUF1572"/>
</dbReference>
<dbReference type="Proteomes" id="UP001176429">
    <property type="component" value="Unassembled WGS sequence"/>
</dbReference>
<evidence type="ECO:0000313" key="1">
    <source>
        <dbReference type="EMBL" id="MDO7876190.1"/>
    </source>
</evidence>
<dbReference type="EMBL" id="JAUQSY010000010">
    <property type="protein sequence ID" value="MDO7876190.1"/>
    <property type="molecule type" value="Genomic_DNA"/>
</dbReference>
<gene>
    <name evidence="1" type="ORF">Q5H93_15705</name>
</gene>
<protein>
    <submittedName>
        <fullName evidence="1">DUF1572 family protein</fullName>
    </submittedName>
</protein>
<name>A0ABT9BEJ6_9BACT</name>
<dbReference type="RefSeq" id="WP_305007544.1">
    <property type="nucleotide sequence ID" value="NZ_JAUQSY010000010.1"/>
</dbReference>
<organism evidence="1 2">
    <name type="scientific">Hymenobacter aranciens</name>
    <dbReference type="NCBI Taxonomy" id="3063996"/>
    <lineage>
        <taxon>Bacteria</taxon>
        <taxon>Pseudomonadati</taxon>
        <taxon>Bacteroidota</taxon>
        <taxon>Cytophagia</taxon>
        <taxon>Cytophagales</taxon>
        <taxon>Hymenobacteraceae</taxon>
        <taxon>Hymenobacter</taxon>
    </lineage>
</organism>
<comment type="caution">
    <text evidence="1">The sequence shown here is derived from an EMBL/GenBank/DDBJ whole genome shotgun (WGS) entry which is preliminary data.</text>
</comment>
<dbReference type="SUPFAM" id="SSF109854">
    <property type="entry name" value="DinB/YfiT-like putative metalloenzymes"/>
    <property type="match status" value="1"/>
</dbReference>
<dbReference type="InterPro" id="IPR034660">
    <property type="entry name" value="DinB/YfiT-like"/>
</dbReference>
<reference evidence="1" key="1">
    <citation type="submission" date="2023-07" db="EMBL/GenBank/DDBJ databases">
        <authorList>
            <person name="Kim M.K."/>
        </authorList>
    </citation>
    <scope>NUCLEOTIDE SEQUENCE</scope>
    <source>
        <strain evidence="1">ASUV-10-1</strain>
    </source>
</reference>
<accession>A0ABT9BEJ6</accession>
<keyword evidence="2" id="KW-1185">Reference proteome</keyword>
<evidence type="ECO:0000313" key="2">
    <source>
        <dbReference type="Proteomes" id="UP001176429"/>
    </source>
</evidence>